<dbReference type="InterPro" id="IPR025406">
    <property type="entry name" value="DUF4132"/>
</dbReference>
<protein>
    <recommendedName>
        <fullName evidence="1">DUF4132 domain-containing protein</fullName>
    </recommendedName>
</protein>
<gene>
    <name evidence="2" type="ORF">Pta02_04260</name>
</gene>
<feature type="domain" description="DUF4132" evidence="1">
    <location>
        <begin position="1146"/>
        <end position="1329"/>
    </location>
</feature>
<dbReference type="EMBL" id="BOOK01000002">
    <property type="protein sequence ID" value="GIH98417.1"/>
    <property type="molecule type" value="Genomic_DNA"/>
</dbReference>
<dbReference type="Gene3D" id="2.130.10.10">
    <property type="entry name" value="YVTN repeat-like/Quinoprotein amine dehydrogenase"/>
    <property type="match status" value="1"/>
</dbReference>
<evidence type="ECO:0000313" key="3">
    <source>
        <dbReference type="Proteomes" id="UP000634476"/>
    </source>
</evidence>
<dbReference type="PANTHER" id="PTHR47199:SF2">
    <property type="entry name" value="PHOTOSYSTEM II STABILITY_ASSEMBLY FACTOR HCF136, CHLOROPLASTIC"/>
    <property type="match status" value="1"/>
</dbReference>
<accession>A0A8J3WRR6</accession>
<dbReference type="SUPFAM" id="SSF110296">
    <property type="entry name" value="Oligoxyloglucan reducing end-specific cellobiohydrolase"/>
    <property type="match status" value="1"/>
</dbReference>
<evidence type="ECO:0000259" key="1">
    <source>
        <dbReference type="Pfam" id="PF13569"/>
    </source>
</evidence>
<dbReference type="Pfam" id="PF13569">
    <property type="entry name" value="DUF4132"/>
    <property type="match status" value="1"/>
</dbReference>
<sequence>MPSILNDDLVVTMIRPASDDHVIRMSVHGDTVAAVGGQYAPRFLLSDDGLAFRAGRGPFAMPGGSLSGVMLREDDLWVCGHRGFLGRSTDRGRTWQRVDAGTAVHLWALAEDDAGNVWVSGDDGYLAVSTDGLTFRPVDAACTGKVTGSPLGILVPGDGRLSVCAVESSARGRASHRIRRLEVAPGAEFNHATVTPAGTLLVIGEGGAVYRSADGGARFERVRVPTELMLTAVDCFSDGRVVVVGAQGLILVSRDDGRSFTRLDQYVSADTFWHCARYGEAMLVCGSEGFVLRLAAPGTAKPASTAPPPEVRDGVYVTPQLRAMLYPRRGGIATAVRPVPAVEEAWAALRRALWAADLAWMEHRGKRSGIWELAASHDADRRRLGERILDPGPRTGTLAQDAALVSLTLQQYSTFVAFYRERIHERLADFLVASAGLAEAARRCLVGLDDELPYVDVGPFGRLRELLATAGDAAYAEARTVILQTCESEAEHASGHDRRRADLRWATTFMLPLGPQSGEEERRAHDRALKYVGDFGNSPVHACGLAAGDLATLERYRKAGGKVGHEFFAPFPRVYLASLLEAAGSGAAPVLARMKPADPFDDDPFYNGVWCRLLAHLDHDDALEALYRQREAGGRSLTWGTAGLVLAARIDRDRVLRLAERKRDARLAALVERECALSPEPPAAPYDQEDPAVDLVTEPAGYTPPPARHPRILRADAVCHPIGPEAVWREEEAEHAQSQGVHEEAVTWDGVPLTRCDEEQLDAFVAHREKWAIPTTVPDLVLAPRRLHDRLMALGFGDDDRWSLRALPLVLHRHGVSHLPVLLAALEHPQSPETALEAAQPFGDVSIVPAVSRAFAGRKHKVLARSWILRHPRHAAAGALALRAGGQEGGEASRVLRYLDAQGHRPVILEFAGAMGVAEEIVRLLEEDPLAAPKAKRPVLPAFAAARGLPPLVAADGSAVPSGEVTELLVRLAFSNADEVHPGVLAARARYTPASRAALVWALLQAWLADGAPPKAAWCMQAVGFLGDDECARKLTALARRWPGEGAGARAQAALDALRNIGTDAALVHLDLLAEKSRFPAFKAAAKERIHAVAYARGLSADELADRLVPSLGLDEDGADVLDTGSRSFRVVFDHTLMPVLREETGAVLAELPRPGRTDDKALAKAAKAKLTALRKDARSSASLHLARMERAMCAGRRIPAGVFTDRFARHPWMTHLARRLVWGAFDGGELRATFRVAEDSTLADAGDELFTLPERSSVGILHPLEFPGGALPAWSEIFADYEILQPFPQLGRATYTPDEEERGGDPIARLHGRKVPYPALRGLESRGWVRWYDASVQMAKPIGPRVRAVLYTDPGWHASDTVDSVEPQTVRGIGLRGAGTFGELSPVAFSELVYDLHTLPGE</sequence>
<keyword evidence="3" id="KW-1185">Reference proteome</keyword>
<organism evidence="2 3">
    <name type="scientific">Planobispora takensis</name>
    <dbReference type="NCBI Taxonomy" id="1367882"/>
    <lineage>
        <taxon>Bacteria</taxon>
        <taxon>Bacillati</taxon>
        <taxon>Actinomycetota</taxon>
        <taxon>Actinomycetes</taxon>
        <taxon>Streptosporangiales</taxon>
        <taxon>Streptosporangiaceae</taxon>
        <taxon>Planobispora</taxon>
    </lineage>
</organism>
<dbReference type="InterPro" id="IPR015943">
    <property type="entry name" value="WD40/YVTN_repeat-like_dom_sf"/>
</dbReference>
<reference evidence="2" key="1">
    <citation type="submission" date="2021-01" db="EMBL/GenBank/DDBJ databases">
        <title>Whole genome shotgun sequence of Planobispora takensis NBRC 109077.</title>
        <authorList>
            <person name="Komaki H."/>
            <person name="Tamura T."/>
        </authorList>
    </citation>
    <scope>NUCLEOTIDE SEQUENCE</scope>
    <source>
        <strain evidence="2">NBRC 109077</strain>
    </source>
</reference>
<dbReference type="Proteomes" id="UP000634476">
    <property type="component" value="Unassembled WGS sequence"/>
</dbReference>
<comment type="caution">
    <text evidence="2">The sequence shown here is derived from an EMBL/GenBank/DDBJ whole genome shotgun (WGS) entry which is preliminary data.</text>
</comment>
<evidence type="ECO:0000313" key="2">
    <source>
        <dbReference type="EMBL" id="GIH98417.1"/>
    </source>
</evidence>
<name>A0A8J3WRR6_9ACTN</name>
<proteinExistence type="predicted"/>
<dbReference type="RefSeq" id="WP_203872919.1">
    <property type="nucleotide sequence ID" value="NZ_BOOK01000002.1"/>
</dbReference>
<dbReference type="CDD" id="cd15482">
    <property type="entry name" value="Sialidase_non-viral"/>
    <property type="match status" value="1"/>
</dbReference>
<dbReference type="PANTHER" id="PTHR47199">
    <property type="entry name" value="PHOTOSYSTEM II STABILITY/ASSEMBLY FACTOR HCF136, CHLOROPLASTIC"/>
    <property type="match status" value="1"/>
</dbReference>